<dbReference type="Pfam" id="PF04749">
    <property type="entry name" value="PLAC8"/>
    <property type="match status" value="1"/>
</dbReference>
<dbReference type="PANTHER" id="PTHR15907">
    <property type="entry name" value="DUF614 FAMILY PROTEIN-RELATED"/>
    <property type="match status" value="1"/>
</dbReference>
<dbReference type="Proteomes" id="UP001157418">
    <property type="component" value="Unassembled WGS sequence"/>
</dbReference>
<evidence type="ECO:0008006" key="3">
    <source>
        <dbReference type="Google" id="ProtNLM"/>
    </source>
</evidence>
<proteinExistence type="predicted"/>
<dbReference type="NCBIfam" id="TIGR01571">
    <property type="entry name" value="A_thal_Cys_rich"/>
    <property type="match status" value="1"/>
</dbReference>
<dbReference type="EMBL" id="CAKMRJ010000002">
    <property type="protein sequence ID" value="CAH1417030.1"/>
    <property type="molecule type" value="Genomic_DNA"/>
</dbReference>
<organism evidence="1 2">
    <name type="scientific">Lactuca virosa</name>
    <dbReference type="NCBI Taxonomy" id="75947"/>
    <lineage>
        <taxon>Eukaryota</taxon>
        <taxon>Viridiplantae</taxon>
        <taxon>Streptophyta</taxon>
        <taxon>Embryophyta</taxon>
        <taxon>Tracheophyta</taxon>
        <taxon>Spermatophyta</taxon>
        <taxon>Magnoliopsida</taxon>
        <taxon>eudicotyledons</taxon>
        <taxon>Gunneridae</taxon>
        <taxon>Pentapetalae</taxon>
        <taxon>asterids</taxon>
        <taxon>campanulids</taxon>
        <taxon>Asterales</taxon>
        <taxon>Asteraceae</taxon>
        <taxon>Cichorioideae</taxon>
        <taxon>Cichorieae</taxon>
        <taxon>Lactucinae</taxon>
        <taxon>Lactuca</taxon>
    </lineage>
</organism>
<dbReference type="InterPro" id="IPR006461">
    <property type="entry name" value="PLAC_motif_containing"/>
</dbReference>
<gene>
    <name evidence="1" type="ORF">LVIROSA_LOCUS4749</name>
</gene>
<name>A0AAU9M4V0_9ASTR</name>
<sequence>MQYSSNMPQPEYATGVPAHPIITPGQWSTGLCDCGKDVPNCCLTCWCPCISFGRIAEVVDKGTTSCGVSGALYSILCLFTGCECYRELKYRGFEPSLGWQGNLASHNQGIVMPPIGPGEMKR</sequence>
<evidence type="ECO:0000313" key="2">
    <source>
        <dbReference type="Proteomes" id="UP001157418"/>
    </source>
</evidence>
<keyword evidence="2" id="KW-1185">Reference proteome</keyword>
<reference evidence="1 2" key="1">
    <citation type="submission" date="2022-01" db="EMBL/GenBank/DDBJ databases">
        <authorList>
            <person name="Xiong W."/>
            <person name="Schranz E."/>
        </authorList>
    </citation>
    <scope>NUCLEOTIDE SEQUENCE [LARGE SCALE GENOMIC DNA]</scope>
</reference>
<protein>
    <recommendedName>
        <fullName evidence="3">Cysteine-rich transmembrane CYSTM domain-containing protein</fullName>
    </recommendedName>
</protein>
<accession>A0AAU9M4V0</accession>
<evidence type="ECO:0000313" key="1">
    <source>
        <dbReference type="EMBL" id="CAH1417030.1"/>
    </source>
</evidence>
<dbReference type="AlphaFoldDB" id="A0AAU9M4V0"/>
<comment type="caution">
    <text evidence="1">The sequence shown here is derived from an EMBL/GenBank/DDBJ whole genome shotgun (WGS) entry which is preliminary data.</text>
</comment>